<dbReference type="EMBL" id="MU004194">
    <property type="protein sequence ID" value="KAF2492302.1"/>
    <property type="molecule type" value="Genomic_DNA"/>
</dbReference>
<keyword evidence="3" id="KW-1185">Reference proteome</keyword>
<sequence length="182" mass="20261">MPPKRSAPSSSIAPTKSSKRARLDLDLTEDALEEMDKQELISHVLKLQSHIASTSNDTPANASPPGITPEELAAKTSKTRDMMVRGIKSQMKWKPSCKTNSAKFSYEASVTNPAIFHKLFKTPAGWKKKQLQYSPEEFAEFTRCYIEASIRYDTLSIQGKLVTVKWDEEGSVFKVSGNYGKG</sequence>
<evidence type="ECO:0000313" key="3">
    <source>
        <dbReference type="Proteomes" id="UP000799750"/>
    </source>
</evidence>
<dbReference type="OrthoDB" id="5370359at2759"/>
<dbReference type="Proteomes" id="UP000799750">
    <property type="component" value="Unassembled WGS sequence"/>
</dbReference>
<dbReference type="AlphaFoldDB" id="A0A6A6QJA5"/>
<reference evidence="2" key="1">
    <citation type="journal article" date="2020" name="Stud. Mycol.">
        <title>101 Dothideomycetes genomes: a test case for predicting lifestyles and emergence of pathogens.</title>
        <authorList>
            <person name="Haridas S."/>
            <person name="Albert R."/>
            <person name="Binder M."/>
            <person name="Bloem J."/>
            <person name="Labutti K."/>
            <person name="Salamov A."/>
            <person name="Andreopoulos B."/>
            <person name="Baker S."/>
            <person name="Barry K."/>
            <person name="Bills G."/>
            <person name="Bluhm B."/>
            <person name="Cannon C."/>
            <person name="Castanera R."/>
            <person name="Culley D."/>
            <person name="Daum C."/>
            <person name="Ezra D."/>
            <person name="Gonzalez J."/>
            <person name="Henrissat B."/>
            <person name="Kuo A."/>
            <person name="Liang C."/>
            <person name="Lipzen A."/>
            <person name="Lutzoni F."/>
            <person name="Magnuson J."/>
            <person name="Mondo S."/>
            <person name="Nolan M."/>
            <person name="Ohm R."/>
            <person name="Pangilinan J."/>
            <person name="Park H.-J."/>
            <person name="Ramirez L."/>
            <person name="Alfaro M."/>
            <person name="Sun H."/>
            <person name="Tritt A."/>
            <person name="Yoshinaga Y."/>
            <person name="Zwiers L.-H."/>
            <person name="Turgeon B."/>
            <person name="Goodwin S."/>
            <person name="Spatafora J."/>
            <person name="Crous P."/>
            <person name="Grigoriev I."/>
        </authorList>
    </citation>
    <scope>NUCLEOTIDE SEQUENCE</scope>
    <source>
        <strain evidence="2">CBS 269.34</strain>
    </source>
</reference>
<evidence type="ECO:0000256" key="1">
    <source>
        <dbReference type="SAM" id="MobiDB-lite"/>
    </source>
</evidence>
<feature type="region of interest" description="Disordered" evidence="1">
    <location>
        <begin position="1"/>
        <end position="21"/>
    </location>
</feature>
<evidence type="ECO:0000313" key="2">
    <source>
        <dbReference type="EMBL" id="KAF2492302.1"/>
    </source>
</evidence>
<feature type="compositionally biased region" description="Polar residues" evidence="1">
    <location>
        <begin position="7"/>
        <end position="16"/>
    </location>
</feature>
<protein>
    <submittedName>
        <fullName evidence="2">Uncharacterized protein</fullName>
    </submittedName>
</protein>
<accession>A0A6A6QJA5</accession>
<gene>
    <name evidence="2" type="ORF">BU16DRAFT_542206</name>
</gene>
<name>A0A6A6QJA5_9PEZI</name>
<organism evidence="2 3">
    <name type="scientific">Lophium mytilinum</name>
    <dbReference type="NCBI Taxonomy" id="390894"/>
    <lineage>
        <taxon>Eukaryota</taxon>
        <taxon>Fungi</taxon>
        <taxon>Dikarya</taxon>
        <taxon>Ascomycota</taxon>
        <taxon>Pezizomycotina</taxon>
        <taxon>Dothideomycetes</taxon>
        <taxon>Pleosporomycetidae</taxon>
        <taxon>Mytilinidiales</taxon>
        <taxon>Mytilinidiaceae</taxon>
        <taxon>Lophium</taxon>
    </lineage>
</organism>
<proteinExistence type="predicted"/>